<evidence type="ECO:0008006" key="3">
    <source>
        <dbReference type="Google" id="ProtNLM"/>
    </source>
</evidence>
<protein>
    <recommendedName>
        <fullName evidence="3">DUF1488 family protein</fullName>
    </recommendedName>
</protein>
<sequence>MRDNLPDFVKLPYVIQHDGMDYRLFTFSFTCPDGRIFGSYFYALDHQDAKQLCEAIKKTIHLDGQIKLSIDVDASTLIFEEKPRTH</sequence>
<reference evidence="1 2" key="1">
    <citation type="submission" date="2020-11" db="EMBL/GenBank/DDBJ databases">
        <title>Insectihabitans protaetiae gen. nov. sp. nov. and Insectihabitans allomyrinae sp. nov., isolated from larvae of Protaetia brevitarsis seulensis and Allomyrina dichotoma, respectively.</title>
        <authorList>
            <person name="Lee S.D."/>
            <person name="Byeon Y.-S."/>
            <person name="Kim S.-M."/>
            <person name="Yang H.L."/>
            <person name="Kim I.S."/>
        </authorList>
    </citation>
    <scope>NUCLEOTIDE SEQUENCE [LARGE SCALE GENOMIC DNA]</scope>
    <source>
        <strain evidence="1 2">BWR-B9</strain>
    </source>
</reference>
<evidence type="ECO:0000313" key="2">
    <source>
        <dbReference type="Proteomes" id="UP001296921"/>
    </source>
</evidence>
<dbReference type="Proteomes" id="UP001296921">
    <property type="component" value="Unassembled WGS sequence"/>
</dbReference>
<evidence type="ECO:0000313" key="1">
    <source>
        <dbReference type="EMBL" id="MBK5145968.1"/>
    </source>
</evidence>
<keyword evidence="2" id="KW-1185">Reference proteome</keyword>
<dbReference type="RefSeq" id="WP_218468717.1">
    <property type="nucleotide sequence ID" value="NZ_JADRCR010000019.1"/>
</dbReference>
<dbReference type="EMBL" id="JADRCR010000019">
    <property type="protein sequence ID" value="MBK5145968.1"/>
    <property type="molecule type" value="Genomic_DNA"/>
</dbReference>
<name>A0ABS1IW22_9GAMM</name>
<accession>A0ABS1IW22</accession>
<gene>
    <name evidence="1" type="ORF">I2494_20065</name>
</gene>
<comment type="caution">
    <text evidence="1">The sequence shown here is derived from an EMBL/GenBank/DDBJ whole genome shotgun (WGS) entry which is preliminary data.</text>
</comment>
<proteinExistence type="predicted"/>
<organism evidence="1 2">
    <name type="scientific">Limnobaculum allomyrinae</name>
    <dbReference type="NCBI Taxonomy" id="2791986"/>
    <lineage>
        <taxon>Bacteria</taxon>
        <taxon>Pseudomonadati</taxon>
        <taxon>Pseudomonadota</taxon>
        <taxon>Gammaproteobacteria</taxon>
        <taxon>Enterobacterales</taxon>
        <taxon>Budviciaceae</taxon>
        <taxon>Limnobaculum</taxon>
    </lineage>
</organism>